<evidence type="ECO:0000313" key="2">
    <source>
        <dbReference type="EMBL" id="NIE49771.1"/>
    </source>
</evidence>
<evidence type="ECO:0000256" key="1">
    <source>
        <dbReference type="SAM" id="Phobius"/>
    </source>
</evidence>
<proteinExistence type="predicted"/>
<keyword evidence="1" id="KW-1133">Transmembrane helix</keyword>
<protein>
    <submittedName>
        <fullName evidence="2">Uncharacterized protein</fullName>
    </submittedName>
</protein>
<accession>A0A6G5AFJ4</accession>
<dbReference type="AlphaFoldDB" id="A0A6G5AFJ4"/>
<dbReference type="EMBL" id="GIKN01007498">
    <property type="protein sequence ID" value="NIE49771.1"/>
    <property type="molecule type" value="Transcribed_RNA"/>
</dbReference>
<keyword evidence="1" id="KW-0812">Transmembrane</keyword>
<organism evidence="2">
    <name type="scientific">Rhipicephalus microplus</name>
    <name type="common">Cattle tick</name>
    <name type="synonym">Boophilus microplus</name>
    <dbReference type="NCBI Taxonomy" id="6941"/>
    <lineage>
        <taxon>Eukaryota</taxon>
        <taxon>Metazoa</taxon>
        <taxon>Ecdysozoa</taxon>
        <taxon>Arthropoda</taxon>
        <taxon>Chelicerata</taxon>
        <taxon>Arachnida</taxon>
        <taxon>Acari</taxon>
        <taxon>Parasitiformes</taxon>
        <taxon>Ixodida</taxon>
        <taxon>Ixodoidea</taxon>
        <taxon>Ixodidae</taxon>
        <taxon>Rhipicephalinae</taxon>
        <taxon>Rhipicephalus</taxon>
        <taxon>Boophilus</taxon>
    </lineage>
</organism>
<name>A0A6G5AFJ4_RHIMP</name>
<feature type="transmembrane region" description="Helical" evidence="1">
    <location>
        <begin position="20"/>
        <end position="39"/>
    </location>
</feature>
<sequence length="100" mass="11102">MLNAKGFMTSKTDPERMKELPLYTIITLLALRFFLHSGISSVCVSFHRTNFSNGNPPGVIVLGGVCFRKIDGHTFSDTLAKDSLFCLCTLVYAHALYRNA</sequence>
<keyword evidence="1" id="KW-0472">Membrane</keyword>
<reference evidence="2" key="1">
    <citation type="submission" date="2020-03" db="EMBL/GenBank/DDBJ databases">
        <title>A transcriptome and proteome of the tick Rhipicephalus microplus shaped by the genetic composition of its hosts and developmental stage.</title>
        <authorList>
            <person name="Garcia G.R."/>
            <person name="Ribeiro J.M.C."/>
            <person name="Maruyama S.R."/>
            <person name="Gardinasse L.G."/>
            <person name="Nelson K."/>
            <person name="Ferreira B.R."/>
            <person name="Andrade T.G."/>
            <person name="Santos I.K.F.M."/>
        </authorList>
    </citation>
    <scope>NUCLEOTIDE SEQUENCE</scope>
    <source>
        <strain evidence="2">NSGR</strain>
        <tissue evidence="2">Salivary glands</tissue>
    </source>
</reference>